<name>A0A368PVL7_SETIT</name>
<dbReference type="EMBL" id="CM003529">
    <property type="protein sequence ID" value="RCV09653.1"/>
    <property type="molecule type" value="Genomic_DNA"/>
</dbReference>
<dbReference type="AlphaFoldDB" id="A0A368PVL7"/>
<accession>A0A368PVL7</accession>
<sequence>MFSEITPFFHHALPSPVSVATRRARFRHCSPLPSPPDAPLPSRTRRAAGRPETIPFAGAPGASPRHFGSLWCLQRLLIRHNGLVYRTLPCSTYFRYIMYFEMMHHCYSKLTVLVVNYQRCVCVCGPHGRLVVLLNMVN</sequence>
<organism evidence="1">
    <name type="scientific">Setaria italica</name>
    <name type="common">Foxtail millet</name>
    <name type="synonym">Panicum italicum</name>
    <dbReference type="NCBI Taxonomy" id="4555"/>
    <lineage>
        <taxon>Eukaryota</taxon>
        <taxon>Viridiplantae</taxon>
        <taxon>Streptophyta</taxon>
        <taxon>Embryophyta</taxon>
        <taxon>Tracheophyta</taxon>
        <taxon>Spermatophyta</taxon>
        <taxon>Magnoliopsida</taxon>
        <taxon>Liliopsida</taxon>
        <taxon>Poales</taxon>
        <taxon>Poaceae</taxon>
        <taxon>PACMAD clade</taxon>
        <taxon>Panicoideae</taxon>
        <taxon>Panicodae</taxon>
        <taxon>Paniceae</taxon>
        <taxon>Cenchrinae</taxon>
        <taxon>Setaria</taxon>
    </lineage>
</organism>
<reference evidence="1" key="2">
    <citation type="submission" date="2015-07" db="EMBL/GenBank/DDBJ databases">
        <authorList>
            <person name="Noorani M."/>
        </authorList>
    </citation>
    <scope>NUCLEOTIDE SEQUENCE</scope>
    <source>
        <strain evidence="1">Yugu1</strain>
    </source>
</reference>
<reference evidence="1" key="1">
    <citation type="journal article" date="2012" name="Nat. Biotechnol.">
        <title>Reference genome sequence of the model plant Setaria.</title>
        <authorList>
            <person name="Bennetzen J.L."/>
            <person name="Schmutz J."/>
            <person name="Wang H."/>
            <person name="Percifield R."/>
            <person name="Hawkins J."/>
            <person name="Pontaroli A.C."/>
            <person name="Estep M."/>
            <person name="Feng L."/>
            <person name="Vaughn J.N."/>
            <person name="Grimwood J."/>
            <person name="Jenkins J."/>
            <person name="Barry K."/>
            <person name="Lindquist E."/>
            <person name="Hellsten U."/>
            <person name="Deshpande S."/>
            <person name="Wang X."/>
            <person name="Wu X."/>
            <person name="Mitros T."/>
            <person name="Triplett J."/>
            <person name="Yang X."/>
            <person name="Ye C.Y."/>
            <person name="Mauro-Herrera M."/>
            <person name="Wang L."/>
            <person name="Li P."/>
            <person name="Sharma M."/>
            <person name="Sharma R."/>
            <person name="Ronald P.C."/>
            <person name="Panaud O."/>
            <person name="Kellogg E.A."/>
            <person name="Brutnell T.P."/>
            <person name="Doust A.N."/>
            <person name="Tuskan G.A."/>
            <person name="Rokhsar D."/>
            <person name="Devos K.M."/>
        </authorList>
    </citation>
    <scope>NUCLEOTIDE SEQUENCE [LARGE SCALE GENOMIC DNA]</scope>
    <source>
        <strain evidence="1">Yugu1</strain>
    </source>
</reference>
<evidence type="ECO:0000313" key="1">
    <source>
        <dbReference type="EMBL" id="RCV09653.1"/>
    </source>
</evidence>
<gene>
    <name evidence="1" type="ORF">SETIT_2G046400v2</name>
</gene>
<protein>
    <submittedName>
        <fullName evidence="1">Uncharacterized protein</fullName>
    </submittedName>
</protein>
<proteinExistence type="predicted"/>